<sequence>MTFLSTTTASGKKTRVWVTSISLMAAIGLAHGQVPVLTPTAGETSSVTTSTSTSTSTTSITTTTSTSTNSIPTSTIGSTSDPTTVSTINTSTIPTLIPSSSGSSTDPTRTTNTTTTNSNTTPSVGPTSPGTSNTSPSKLPVIVGSVAGAAALIIIIATAIICLRRKRRNNRDLSFDVLQGMNAGSNGGGSRQSQQRYRASAHPTPAPPPNNINTYDDDDYEYNSQVGAGQGYGGHHQVGYDDTGYDAYGTPHHAYHQNPSIFQEDSMAYSTANALSARNRQGYDQNLPEIVYRNGNDLIHPSGGATGYYEDDLYSQQLAGANNGWDHQNAAAGGYIGPKGLWIANPTNEKQYQQQQQQYQDEMELQPPLSSNMTYEKNSITQYDSDTAVDPSSPPSKFRGHNPQALPESPRLQQLRGGDLFGQDGGSPTTPTSPRSANATASADPGHAASSPPTPPPPSSVGANGSPRLMSRAEMRSFEMTRHSPGRSSGEGVQSYANDLPSSGRPSVSDRPSMEGAGGSGSSLNPNKSLRTLRREDWS</sequence>
<keyword evidence="2" id="KW-0472">Membrane</keyword>
<feature type="compositionally biased region" description="Low complexity" evidence="1">
    <location>
        <begin position="44"/>
        <end position="137"/>
    </location>
</feature>
<feature type="region of interest" description="Disordered" evidence="1">
    <location>
        <begin position="181"/>
        <end position="214"/>
    </location>
</feature>
<evidence type="ECO:0000313" key="4">
    <source>
        <dbReference type="EMBL" id="KAG0285221.1"/>
    </source>
</evidence>
<keyword evidence="2" id="KW-1133">Transmembrane helix</keyword>
<comment type="caution">
    <text evidence="4">The sequence shown here is derived from an EMBL/GenBank/DDBJ whole genome shotgun (WGS) entry which is preliminary data.</text>
</comment>
<keyword evidence="5" id="KW-1185">Reference proteome</keyword>
<gene>
    <name evidence="4" type="ORF">BGZ96_010474</name>
</gene>
<organism evidence="4 5">
    <name type="scientific">Linnemannia gamsii</name>
    <dbReference type="NCBI Taxonomy" id="64522"/>
    <lineage>
        <taxon>Eukaryota</taxon>
        <taxon>Fungi</taxon>
        <taxon>Fungi incertae sedis</taxon>
        <taxon>Mucoromycota</taxon>
        <taxon>Mortierellomycotina</taxon>
        <taxon>Mortierellomycetes</taxon>
        <taxon>Mortierellales</taxon>
        <taxon>Mortierellaceae</taxon>
        <taxon>Linnemannia</taxon>
    </lineage>
</organism>
<feature type="transmembrane region" description="Helical" evidence="2">
    <location>
        <begin position="141"/>
        <end position="163"/>
    </location>
</feature>
<feature type="chain" id="PRO_5046932576" evidence="3">
    <location>
        <begin position="33"/>
        <end position="539"/>
    </location>
</feature>
<proteinExistence type="predicted"/>
<dbReference type="Proteomes" id="UP001194696">
    <property type="component" value="Unassembled WGS sequence"/>
</dbReference>
<dbReference type="EMBL" id="JAAAIM010000688">
    <property type="protein sequence ID" value="KAG0285221.1"/>
    <property type="molecule type" value="Genomic_DNA"/>
</dbReference>
<keyword evidence="3" id="KW-0732">Signal</keyword>
<accession>A0ABQ7JU51</accession>
<keyword evidence="2" id="KW-0812">Transmembrane</keyword>
<feature type="compositionally biased region" description="Basic and acidic residues" evidence="1">
    <location>
        <begin position="471"/>
        <end position="482"/>
    </location>
</feature>
<name>A0ABQ7JU51_9FUNG</name>
<feature type="region of interest" description="Disordered" evidence="1">
    <location>
        <begin position="384"/>
        <end position="539"/>
    </location>
</feature>
<evidence type="ECO:0000256" key="2">
    <source>
        <dbReference type="SAM" id="Phobius"/>
    </source>
</evidence>
<evidence type="ECO:0000313" key="5">
    <source>
        <dbReference type="Proteomes" id="UP001194696"/>
    </source>
</evidence>
<feature type="signal peptide" evidence="3">
    <location>
        <begin position="1"/>
        <end position="32"/>
    </location>
</feature>
<feature type="compositionally biased region" description="Polar residues" evidence="1">
    <location>
        <begin position="491"/>
        <end position="506"/>
    </location>
</feature>
<evidence type="ECO:0000256" key="1">
    <source>
        <dbReference type="SAM" id="MobiDB-lite"/>
    </source>
</evidence>
<feature type="compositionally biased region" description="Low complexity" evidence="1">
    <location>
        <begin position="191"/>
        <end position="203"/>
    </location>
</feature>
<feature type="compositionally biased region" description="Polar residues" evidence="1">
    <location>
        <begin position="426"/>
        <end position="441"/>
    </location>
</feature>
<feature type="region of interest" description="Disordered" evidence="1">
    <location>
        <begin position="41"/>
        <end position="137"/>
    </location>
</feature>
<evidence type="ECO:0000256" key="3">
    <source>
        <dbReference type="SAM" id="SignalP"/>
    </source>
</evidence>
<reference evidence="4 5" key="1">
    <citation type="journal article" date="2020" name="Fungal Divers.">
        <title>Resolving the Mortierellaceae phylogeny through synthesis of multi-gene phylogenetics and phylogenomics.</title>
        <authorList>
            <person name="Vandepol N."/>
            <person name="Liber J."/>
            <person name="Desiro A."/>
            <person name="Na H."/>
            <person name="Kennedy M."/>
            <person name="Barry K."/>
            <person name="Grigoriev I.V."/>
            <person name="Miller A.N."/>
            <person name="O'Donnell K."/>
            <person name="Stajich J.E."/>
            <person name="Bonito G."/>
        </authorList>
    </citation>
    <scope>NUCLEOTIDE SEQUENCE [LARGE SCALE GENOMIC DNA]</scope>
    <source>
        <strain evidence="4 5">AD045</strain>
    </source>
</reference>
<protein>
    <submittedName>
        <fullName evidence="4">Uncharacterized protein</fullName>
    </submittedName>
</protein>